<evidence type="ECO:0000256" key="4">
    <source>
        <dbReference type="SAM" id="Phobius"/>
    </source>
</evidence>
<evidence type="ECO:0000259" key="5">
    <source>
        <dbReference type="Pfam" id="PF01755"/>
    </source>
</evidence>
<gene>
    <name evidence="6" type="ORF">PVAG01_10737</name>
</gene>
<dbReference type="Pfam" id="PF01755">
    <property type="entry name" value="Glyco_transf_25"/>
    <property type="match status" value="1"/>
</dbReference>
<accession>A0ABR4P3H1</accession>
<organism evidence="6 7">
    <name type="scientific">Phlyctema vagabunda</name>
    <dbReference type="NCBI Taxonomy" id="108571"/>
    <lineage>
        <taxon>Eukaryota</taxon>
        <taxon>Fungi</taxon>
        <taxon>Dikarya</taxon>
        <taxon>Ascomycota</taxon>
        <taxon>Pezizomycotina</taxon>
        <taxon>Leotiomycetes</taxon>
        <taxon>Helotiales</taxon>
        <taxon>Dermateaceae</taxon>
        <taxon>Phlyctema</taxon>
    </lineage>
</organism>
<evidence type="ECO:0000256" key="3">
    <source>
        <dbReference type="ARBA" id="ARBA00022679"/>
    </source>
</evidence>
<dbReference type="InterPro" id="IPR002654">
    <property type="entry name" value="Glyco_trans_25"/>
</dbReference>
<keyword evidence="7" id="KW-1185">Reference proteome</keyword>
<keyword evidence="2" id="KW-0328">Glycosyltransferase</keyword>
<keyword evidence="3" id="KW-0808">Transferase</keyword>
<keyword evidence="4" id="KW-1133">Transmembrane helix</keyword>
<dbReference type="EMBL" id="JBFCZG010000010">
    <property type="protein sequence ID" value="KAL3417727.1"/>
    <property type="molecule type" value="Genomic_DNA"/>
</dbReference>
<evidence type="ECO:0000313" key="7">
    <source>
        <dbReference type="Proteomes" id="UP001629113"/>
    </source>
</evidence>
<proteinExistence type="inferred from homology"/>
<dbReference type="PANTHER" id="PTHR10730">
    <property type="entry name" value="PROCOLLAGEN-LYSINE,2-OXOGLUTARATE 5-DIOXYGENASE/GLYCOSYLTRANSFERASE 25 FAMILY MEMBER"/>
    <property type="match status" value="1"/>
</dbReference>
<comment type="similarity">
    <text evidence="1">Belongs to the glycosyltransferase 25 family.</text>
</comment>
<dbReference type="CDD" id="cd06532">
    <property type="entry name" value="Glyco_transf_25"/>
    <property type="match status" value="1"/>
</dbReference>
<dbReference type="InterPro" id="IPR050757">
    <property type="entry name" value="Collagen_mod_GT25"/>
</dbReference>
<keyword evidence="4" id="KW-0812">Transmembrane</keyword>
<evidence type="ECO:0000256" key="2">
    <source>
        <dbReference type="ARBA" id="ARBA00022676"/>
    </source>
</evidence>
<feature type="domain" description="Glycosyl transferase family 25" evidence="5">
    <location>
        <begin position="95"/>
        <end position="193"/>
    </location>
</feature>
<evidence type="ECO:0000256" key="1">
    <source>
        <dbReference type="ARBA" id="ARBA00006721"/>
    </source>
</evidence>
<name>A0ABR4P3H1_9HELO</name>
<reference evidence="6 7" key="1">
    <citation type="submission" date="2024-06" db="EMBL/GenBank/DDBJ databases">
        <title>Complete genome of Phlyctema vagabunda strain 19-DSS-EL-015.</title>
        <authorList>
            <person name="Fiorenzani C."/>
        </authorList>
    </citation>
    <scope>NUCLEOTIDE SEQUENCE [LARGE SCALE GENOMIC DNA]</scope>
    <source>
        <strain evidence="6 7">19-DSS-EL-015</strain>
    </source>
</reference>
<dbReference type="Proteomes" id="UP001629113">
    <property type="component" value="Unassembled WGS sequence"/>
</dbReference>
<evidence type="ECO:0000313" key="6">
    <source>
        <dbReference type="EMBL" id="KAL3417727.1"/>
    </source>
</evidence>
<keyword evidence="4" id="KW-0472">Membrane</keyword>
<protein>
    <submittedName>
        <fullName evidence="6">Lps glycosyltransferase</fullName>
    </submittedName>
</protein>
<feature type="transmembrane region" description="Helical" evidence="4">
    <location>
        <begin position="21"/>
        <end position="37"/>
    </location>
</feature>
<comment type="caution">
    <text evidence="6">The sequence shown here is derived from an EMBL/GenBank/DDBJ whole genome shotgun (WGS) entry which is preliminary data.</text>
</comment>
<dbReference type="PANTHER" id="PTHR10730:SF53">
    <property type="entry name" value="GLYCOSYLTRANSFERASE 25 FAMILY MEMBER"/>
    <property type="match status" value="1"/>
</dbReference>
<sequence>MRRLLQRAPRRAMIAVKSSPYLIGVCGILAIIILLSLRSSPEASDTASQKWSHSSKLGSSSSLSNHNYETATWDRLKIDITSEIGRSSNSTLGFEKVFVLGLKERSDKKDAMLLSASLTGFQVEFVDAVKGEEVLDKVRPPGLDLSGPVLGSWRSHLNVIRSIVENNLASAFIMEDDVDWDIRLLSQLPEFAKGVRFVSEIPPKKAQHSPYGDDWDVLWPGHCGDVLPENDNRKYMIQQDETVAPKTQQGWLKALADYPEKTRIVHRAGAPICTFGYAVSYRGAQKILFALGIKAGSNLAIDNSLAYLCRDGFLDMKCFSVEPQLFQHHRPAGSVSKDSDINGGADPNVVREKGFTEMIVWSARLNLEQLIKGSTDYVMQW</sequence>